<gene>
    <name evidence="2" type="ORF">JOF54_000884</name>
</gene>
<dbReference type="Gene3D" id="3.30.450.40">
    <property type="match status" value="2"/>
</dbReference>
<feature type="domain" description="GAF" evidence="1">
    <location>
        <begin position="221"/>
        <end position="368"/>
    </location>
</feature>
<organism evidence="2 3">
    <name type="scientific">Microlunatus capsulatus</name>
    <dbReference type="NCBI Taxonomy" id="99117"/>
    <lineage>
        <taxon>Bacteria</taxon>
        <taxon>Bacillati</taxon>
        <taxon>Actinomycetota</taxon>
        <taxon>Actinomycetes</taxon>
        <taxon>Propionibacteriales</taxon>
        <taxon>Propionibacteriaceae</taxon>
        <taxon>Microlunatus</taxon>
    </lineage>
</organism>
<proteinExistence type="predicted"/>
<dbReference type="InterPro" id="IPR003018">
    <property type="entry name" value="GAF"/>
</dbReference>
<dbReference type="EMBL" id="JAGIOB010000001">
    <property type="protein sequence ID" value="MBP2415962.1"/>
    <property type="molecule type" value="Genomic_DNA"/>
</dbReference>
<sequence length="450" mass="46213">MTAPPSSPTGPVPAAPAATAAPAPAYAQVVGQIVDRYAEASATTSRLRLLLRESAAVVEELSLPSLHRRVVEAAHQLVALPAATLAVLDGDGAVVQLVQRDADEVVGCLPLDPAVAAGLAPGLGAAAPGHPARLAAGTLPAPWSDGGTAIAVHHRRDVLAVLLVAEPDGGLAADDEDLLLVLAASAGTALENARLYEEARRRQEWLQEAAELSSGTLAVVSEAEAVVLVARSVQKLADAELVAAWVPGGPDGALVPAATLGDRAEALGAAVLHRDDPLVADALAAGRGARRDAVDQPASAGLAALAGLDVGPVLVLPVTGGSGLTGLLVAGRHAGRPPFGDVDLDMAETFVGHVAMALELIRARAAHERVAQLEDRERIARDLHEHVASWLLATSLTVQRAAGASRELTVRRLLHEVVGDIDVTLRRLRDSIFQLGAEQPDTAPRRTGPA</sequence>
<comment type="caution">
    <text evidence="2">The sequence shown here is derived from an EMBL/GenBank/DDBJ whole genome shotgun (WGS) entry which is preliminary data.</text>
</comment>
<evidence type="ECO:0000259" key="1">
    <source>
        <dbReference type="SMART" id="SM00065"/>
    </source>
</evidence>
<dbReference type="Proteomes" id="UP000758168">
    <property type="component" value="Unassembled WGS sequence"/>
</dbReference>
<keyword evidence="3" id="KW-1185">Reference proteome</keyword>
<dbReference type="Pfam" id="PF13492">
    <property type="entry name" value="GAF_3"/>
    <property type="match status" value="1"/>
</dbReference>
<evidence type="ECO:0000313" key="2">
    <source>
        <dbReference type="EMBL" id="MBP2415962.1"/>
    </source>
</evidence>
<reference evidence="2 3" key="1">
    <citation type="submission" date="2021-03" db="EMBL/GenBank/DDBJ databases">
        <title>Sequencing the genomes of 1000 actinobacteria strains.</title>
        <authorList>
            <person name="Klenk H.-P."/>
        </authorList>
    </citation>
    <scope>NUCLEOTIDE SEQUENCE [LARGE SCALE GENOMIC DNA]</scope>
    <source>
        <strain evidence="2 3">DSM 12936</strain>
    </source>
</reference>
<feature type="domain" description="GAF" evidence="1">
    <location>
        <begin position="62"/>
        <end position="200"/>
    </location>
</feature>
<name>A0ABS4Z5E5_9ACTN</name>
<protein>
    <submittedName>
        <fullName evidence="2">GAF domain-containing protein</fullName>
    </submittedName>
</protein>
<evidence type="ECO:0000313" key="3">
    <source>
        <dbReference type="Proteomes" id="UP000758168"/>
    </source>
</evidence>
<dbReference type="Gene3D" id="1.20.5.1930">
    <property type="match status" value="1"/>
</dbReference>
<dbReference type="SUPFAM" id="SSF55781">
    <property type="entry name" value="GAF domain-like"/>
    <property type="match status" value="2"/>
</dbReference>
<accession>A0ABS4Z5E5</accession>
<dbReference type="SMART" id="SM00065">
    <property type="entry name" value="GAF"/>
    <property type="match status" value="2"/>
</dbReference>
<dbReference type="InterPro" id="IPR029016">
    <property type="entry name" value="GAF-like_dom_sf"/>
</dbReference>
<dbReference type="RefSeq" id="WP_210053356.1">
    <property type="nucleotide sequence ID" value="NZ_BAAAMH010000027.1"/>
</dbReference>